<dbReference type="Gene3D" id="3.40.50.150">
    <property type="entry name" value="Vaccinia Virus protein VP39"/>
    <property type="match status" value="1"/>
</dbReference>
<accession>A0A7W6EP16</accession>
<dbReference type="AlphaFoldDB" id="A0A7W6EP16"/>
<dbReference type="CDD" id="cd02440">
    <property type="entry name" value="AdoMet_MTases"/>
    <property type="match status" value="1"/>
</dbReference>
<reference evidence="2 3" key="1">
    <citation type="submission" date="2020-08" db="EMBL/GenBank/DDBJ databases">
        <title>Genomic Encyclopedia of Type Strains, Phase IV (KMG-IV): sequencing the most valuable type-strain genomes for metagenomic binning, comparative biology and taxonomic classification.</title>
        <authorList>
            <person name="Goeker M."/>
        </authorList>
    </citation>
    <scope>NUCLEOTIDE SEQUENCE [LARGE SCALE GENOMIC DNA]</scope>
    <source>
        <strain evidence="2 3">DSM 17976</strain>
    </source>
</reference>
<sequence length="273" mass="31349">MTWHETIEYIQSNPQFAEIVANTYILPELGVNVERFRQSAEFQETLRLIRHYCPIPNPYLLDIGAGNGIASIAFALEGFRVVALEPDPSPMVGSGAIKTLVTMYELSNVQIVEAFGEELPFDNQTFDIVYGRQVMHHAHHLPKFVAEVARVLRPKGLLFTTRDHVIKDEKDKQKFLKKHPLHGFYGGENAFRLTEYREAFAKASMQIVEDLSPSQSVINYDPWNKKRLTDLIGNKIGRIFANQQWLVDIGWQALMFRQEHLSGKLYSFIARKE</sequence>
<dbReference type="SUPFAM" id="SSF53335">
    <property type="entry name" value="S-adenosyl-L-methionine-dependent methyltransferases"/>
    <property type="match status" value="1"/>
</dbReference>
<keyword evidence="2" id="KW-0830">Ubiquinone</keyword>
<keyword evidence="2" id="KW-0489">Methyltransferase</keyword>
<evidence type="ECO:0000313" key="2">
    <source>
        <dbReference type="EMBL" id="MBB3836867.1"/>
    </source>
</evidence>
<dbReference type="PANTHER" id="PTHR43591:SF24">
    <property type="entry name" value="2-METHOXY-6-POLYPRENYL-1,4-BENZOQUINOL METHYLASE, MITOCHONDRIAL"/>
    <property type="match status" value="1"/>
</dbReference>
<keyword evidence="3" id="KW-1185">Reference proteome</keyword>
<name>A0A7W6EP16_9BACT</name>
<organism evidence="2 3">
    <name type="scientific">Runella defluvii</name>
    <dbReference type="NCBI Taxonomy" id="370973"/>
    <lineage>
        <taxon>Bacteria</taxon>
        <taxon>Pseudomonadati</taxon>
        <taxon>Bacteroidota</taxon>
        <taxon>Cytophagia</taxon>
        <taxon>Cytophagales</taxon>
        <taxon>Spirosomataceae</taxon>
        <taxon>Runella</taxon>
    </lineage>
</organism>
<dbReference type="RefSeq" id="WP_183971624.1">
    <property type="nucleotide sequence ID" value="NZ_JACIBY010000001.1"/>
</dbReference>
<dbReference type="PANTHER" id="PTHR43591">
    <property type="entry name" value="METHYLTRANSFERASE"/>
    <property type="match status" value="1"/>
</dbReference>
<proteinExistence type="predicted"/>
<dbReference type="InterPro" id="IPR013216">
    <property type="entry name" value="Methyltransf_11"/>
</dbReference>
<keyword evidence="2" id="KW-0808">Transferase</keyword>
<evidence type="ECO:0000259" key="1">
    <source>
        <dbReference type="Pfam" id="PF08241"/>
    </source>
</evidence>
<gene>
    <name evidence="2" type="ORF">FHS57_000849</name>
</gene>
<protein>
    <submittedName>
        <fullName evidence="2">Ubiquinone/menaquinone biosynthesis C-methylase UbiE</fullName>
    </submittedName>
</protein>
<dbReference type="Pfam" id="PF08241">
    <property type="entry name" value="Methyltransf_11"/>
    <property type="match status" value="1"/>
</dbReference>
<comment type="caution">
    <text evidence="2">The sequence shown here is derived from an EMBL/GenBank/DDBJ whole genome shotgun (WGS) entry which is preliminary data.</text>
</comment>
<dbReference type="GO" id="GO:0008757">
    <property type="term" value="F:S-adenosylmethionine-dependent methyltransferase activity"/>
    <property type="evidence" value="ECO:0007669"/>
    <property type="project" value="InterPro"/>
</dbReference>
<dbReference type="GO" id="GO:0032259">
    <property type="term" value="P:methylation"/>
    <property type="evidence" value="ECO:0007669"/>
    <property type="project" value="UniProtKB-KW"/>
</dbReference>
<dbReference type="InterPro" id="IPR029063">
    <property type="entry name" value="SAM-dependent_MTases_sf"/>
</dbReference>
<evidence type="ECO:0000313" key="3">
    <source>
        <dbReference type="Proteomes" id="UP000541352"/>
    </source>
</evidence>
<dbReference type="EMBL" id="JACIBY010000001">
    <property type="protein sequence ID" value="MBB3836867.1"/>
    <property type="molecule type" value="Genomic_DNA"/>
</dbReference>
<dbReference type="Proteomes" id="UP000541352">
    <property type="component" value="Unassembled WGS sequence"/>
</dbReference>
<feature type="domain" description="Methyltransferase type 11" evidence="1">
    <location>
        <begin position="61"/>
        <end position="159"/>
    </location>
</feature>